<accession>A0A0C2VH00</accession>
<comment type="caution">
    <text evidence="2">The sequence shown here is derived from an EMBL/GenBank/DDBJ whole genome shotgun (WGS) entry which is preliminary data.</text>
</comment>
<sequence>MHAALVPASYHRVTANGSAIRLLHGENAPSIIEALVYCIQKADGKDKDVTAGLQLMRDEATASYKPFMENILRWQEHAVMNLQNAKQRIPQMTKPAPTQGSALFSY</sequence>
<dbReference type="AlphaFoldDB" id="A0A0C2VH00"/>
<dbReference type="PATRIC" id="fig|889306.3.peg.3631"/>
<keyword evidence="3" id="KW-1185">Reference proteome</keyword>
<organism evidence="2 3">
    <name type="scientific">Jeotgalibacillus soli</name>
    <dbReference type="NCBI Taxonomy" id="889306"/>
    <lineage>
        <taxon>Bacteria</taxon>
        <taxon>Bacillati</taxon>
        <taxon>Bacillota</taxon>
        <taxon>Bacilli</taxon>
        <taxon>Bacillales</taxon>
        <taxon>Caryophanaceae</taxon>
        <taxon>Jeotgalibacillus</taxon>
    </lineage>
</organism>
<proteinExistence type="predicted"/>
<evidence type="ECO:0000256" key="1">
    <source>
        <dbReference type="SAM" id="MobiDB-lite"/>
    </source>
</evidence>
<evidence type="ECO:0000313" key="2">
    <source>
        <dbReference type="EMBL" id="KIL43791.1"/>
    </source>
</evidence>
<feature type="region of interest" description="Disordered" evidence="1">
    <location>
        <begin position="86"/>
        <end position="106"/>
    </location>
</feature>
<gene>
    <name evidence="2" type="ORF">KP78_36150</name>
</gene>
<dbReference type="Proteomes" id="UP000031938">
    <property type="component" value="Unassembled WGS sequence"/>
</dbReference>
<dbReference type="RefSeq" id="WP_235420972.1">
    <property type="nucleotide sequence ID" value="NZ_JXRP01000020.1"/>
</dbReference>
<name>A0A0C2VH00_9BACL</name>
<dbReference type="EMBL" id="JXRP01000020">
    <property type="protein sequence ID" value="KIL43791.1"/>
    <property type="molecule type" value="Genomic_DNA"/>
</dbReference>
<evidence type="ECO:0000313" key="3">
    <source>
        <dbReference type="Proteomes" id="UP000031938"/>
    </source>
</evidence>
<feature type="compositionally biased region" description="Polar residues" evidence="1">
    <location>
        <begin position="96"/>
        <end position="106"/>
    </location>
</feature>
<reference evidence="2 3" key="1">
    <citation type="submission" date="2015-01" db="EMBL/GenBank/DDBJ databases">
        <title>Genome sequencing of Jeotgalibacillus soli.</title>
        <authorList>
            <person name="Goh K.M."/>
            <person name="Chan K.-G."/>
            <person name="Yaakop A.S."/>
            <person name="Ee R."/>
            <person name="Gan H.M."/>
            <person name="Chan C.S."/>
        </authorList>
    </citation>
    <scope>NUCLEOTIDE SEQUENCE [LARGE SCALE GENOMIC DNA]</scope>
    <source>
        <strain evidence="2 3">P9</strain>
    </source>
</reference>
<protein>
    <submittedName>
        <fullName evidence="2">Uncharacterized protein</fullName>
    </submittedName>
</protein>